<name>A0A8J2NZ20_9HEXA</name>
<dbReference type="AlphaFoldDB" id="A0A8J2NZ20"/>
<dbReference type="EMBL" id="CAJVCH010223520">
    <property type="protein sequence ID" value="CAG7732033.1"/>
    <property type="molecule type" value="Genomic_DNA"/>
</dbReference>
<keyword evidence="3" id="KW-1185">Reference proteome</keyword>
<evidence type="ECO:0000313" key="2">
    <source>
        <dbReference type="EMBL" id="CAG7732033.1"/>
    </source>
</evidence>
<feature type="compositionally biased region" description="Basic and acidic residues" evidence="1">
    <location>
        <begin position="59"/>
        <end position="71"/>
    </location>
</feature>
<sequence>MDIFEASGTVYLLVEDCLQQRCQEALGRFLHSGIFNPHQIIALIEEDKRSGNGDNQGSDCRENALRDGISR</sequence>
<evidence type="ECO:0000313" key="3">
    <source>
        <dbReference type="Proteomes" id="UP000708208"/>
    </source>
</evidence>
<proteinExistence type="predicted"/>
<evidence type="ECO:0000256" key="1">
    <source>
        <dbReference type="SAM" id="MobiDB-lite"/>
    </source>
</evidence>
<reference evidence="2" key="1">
    <citation type="submission" date="2021-06" db="EMBL/GenBank/DDBJ databases">
        <authorList>
            <person name="Hodson N. C."/>
            <person name="Mongue J. A."/>
            <person name="Jaron S. K."/>
        </authorList>
    </citation>
    <scope>NUCLEOTIDE SEQUENCE</scope>
</reference>
<organism evidence="2 3">
    <name type="scientific">Allacma fusca</name>
    <dbReference type="NCBI Taxonomy" id="39272"/>
    <lineage>
        <taxon>Eukaryota</taxon>
        <taxon>Metazoa</taxon>
        <taxon>Ecdysozoa</taxon>
        <taxon>Arthropoda</taxon>
        <taxon>Hexapoda</taxon>
        <taxon>Collembola</taxon>
        <taxon>Symphypleona</taxon>
        <taxon>Sminthuridae</taxon>
        <taxon>Allacma</taxon>
    </lineage>
</organism>
<accession>A0A8J2NZ20</accession>
<dbReference type="Proteomes" id="UP000708208">
    <property type="component" value="Unassembled WGS sequence"/>
</dbReference>
<gene>
    <name evidence="2" type="ORF">AFUS01_LOCUS20573</name>
</gene>
<feature type="region of interest" description="Disordered" evidence="1">
    <location>
        <begin position="46"/>
        <end position="71"/>
    </location>
</feature>
<protein>
    <submittedName>
        <fullName evidence="2">Uncharacterized protein</fullName>
    </submittedName>
</protein>
<comment type="caution">
    <text evidence="2">The sequence shown here is derived from an EMBL/GenBank/DDBJ whole genome shotgun (WGS) entry which is preliminary data.</text>
</comment>